<sequence>MRSSRRIRLRSFPAWRSTERKLLLAAGADCVMMREEGCQSSCGAEQKGVLYDPAQAVFGQKAAGIE</sequence>
<keyword evidence="2" id="KW-1185">Reference proteome</keyword>
<evidence type="ECO:0000313" key="1">
    <source>
        <dbReference type="EMBL" id="MDQ0153194.1"/>
    </source>
</evidence>
<comment type="caution">
    <text evidence="1">The sequence shown here is derived from an EMBL/GenBank/DDBJ whole genome shotgun (WGS) entry which is preliminary data.</text>
</comment>
<accession>A0AAE3VBC1</accession>
<gene>
    <name evidence="1" type="ORF">J2S20_001903</name>
</gene>
<dbReference type="AlphaFoldDB" id="A0AAE3VBC1"/>
<name>A0AAE3VBC1_9FIRM</name>
<protein>
    <submittedName>
        <fullName evidence="1">Uncharacterized protein</fullName>
    </submittedName>
</protein>
<dbReference type="EMBL" id="JAUSTO010000013">
    <property type="protein sequence ID" value="MDQ0153194.1"/>
    <property type="molecule type" value="Genomic_DNA"/>
</dbReference>
<reference evidence="1" key="1">
    <citation type="submission" date="2023-07" db="EMBL/GenBank/DDBJ databases">
        <title>Genomic Encyclopedia of Type Strains, Phase IV (KMG-IV): sequencing the most valuable type-strain genomes for metagenomic binning, comparative biology and taxonomic classification.</title>
        <authorList>
            <person name="Goeker M."/>
        </authorList>
    </citation>
    <scope>NUCLEOTIDE SEQUENCE</scope>
    <source>
        <strain evidence="1">DSM 19659</strain>
    </source>
</reference>
<dbReference type="Proteomes" id="UP001241537">
    <property type="component" value="Unassembled WGS sequence"/>
</dbReference>
<organism evidence="1 2">
    <name type="scientific">Moryella indoligenes</name>
    <dbReference type="NCBI Taxonomy" id="371674"/>
    <lineage>
        <taxon>Bacteria</taxon>
        <taxon>Bacillati</taxon>
        <taxon>Bacillota</taxon>
        <taxon>Clostridia</taxon>
        <taxon>Lachnospirales</taxon>
        <taxon>Lachnospiraceae</taxon>
        <taxon>Moryella</taxon>
    </lineage>
</organism>
<evidence type="ECO:0000313" key="2">
    <source>
        <dbReference type="Proteomes" id="UP001241537"/>
    </source>
</evidence>
<proteinExistence type="predicted"/>